<evidence type="ECO:0000256" key="7">
    <source>
        <dbReference type="ARBA" id="ARBA00023027"/>
    </source>
</evidence>
<dbReference type="PANTHER" id="PTHR42940">
    <property type="entry name" value="ALCOHOL DEHYDROGENASE 1-RELATED"/>
    <property type="match status" value="1"/>
</dbReference>
<feature type="domain" description="Alcohol dehydrogenase-like N-terminal" evidence="9">
    <location>
        <begin position="15"/>
        <end position="125"/>
    </location>
</feature>
<keyword evidence="5" id="KW-0862">Zinc</keyword>
<dbReference type="InterPro" id="IPR013154">
    <property type="entry name" value="ADH-like_N"/>
</dbReference>
<evidence type="ECO:0000256" key="2">
    <source>
        <dbReference type="ARBA" id="ARBA00008072"/>
    </source>
</evidence>
<dbReference type="GO" id="GO:0005737">
    <property type="term" value="C:cytoplasm"/>
    <property type="evidence" value="ECO:0007669"/>
    <property type="project" value="TreeGrafter"/>
</dbReference>
<evidence type="ECO:0000313" key="11">
    <source>
        <dbReference type="Proteomes" id="UP000268321"/>
    </source>
</evidence>
<evidence type="ECO:0000256" key="5">
    <source>
        <dbReference type="ARBA" id="ARBA00022833"/>
    </source>
</evidence>
<comment type="cofactor">
    <cofactor evidence="1">
        <name>Zn(2+)</name>
        <dbReference type="ChEBI" id="CHEBI:29105"/>
    </cofactor>
</comment>
<gene>
    <name evidence="10" type="ORF">METBISCDRAFT_23631</name>
</gene>
<dbReference type="Gene3D" id="3.40.50.720">
    <property type="entry name" value="NAD(P)-binding Rossmann-like Domain"/>
    <property type="match status" value="1"/>
</dbReference>
<sequence>MGPLPYKNIPVPTPKPHQLLINIQYSGVCHTDFHEWKGGWPLPTKLPLVAGHEGAGVLGMGLGVLGWKIGDYAGVKWLNGSCQSCALCESGKEVNCSHAELSGYTHDGSFQQYATADALQATRIPSVLKSAEMKVGDWVVVSGAGGGEEKAKLTKELGSDAWIDFTTSPDLVKELVEITGGAQGVINVSISPADISQSLQYVRTTGSVVLVGLPSGAEMKLPVFDTVVESVKVVGSFVGNRSDTRETIDLLVRGLTKSPIKMAGLSELPRIYEEMEAGTVSGRYLVDTSY</sequence>
<dbReference type="OrthoDB" id="1879366at2759"/>
<evidence type="ECO:0000256" key="3">
    <source>
        <dbReference type="ARBA" id="ARBA00013190"/>
    </source>
</evidence>
<dbReference type="Pfam" id="PF08240">
    <property type="entry name" value="ADH_N"/>
    <property type="match status" value="1"/>
</dbReference>
<dbReference type="AlphaFoldDB" id="A0A4P9ZBA2"/>
<keyword evidence="11" id="KW-1185">Reference proteome</keyword>
<dbReference type="Gene3D" id="3.90.180.10">
    <property type="entry name" value="Medium-chain alcohol dehydrogenases, catalytic domain"/>
    <property type="match status" value="2"/>
</dbReference>
<feature type="domain" description="Alcohol dehydrogenase-like C-terminal" evidence="8">
    <location>
        <begin position="141"/>
        <end position="252"/>
    </location>
</feature>
<dbReference type="PANTHER" id="PTHR42940:SF3">
    <property type="entry name" value="ALCOHOL DEHYDROGENASE 1-RELATED"/>
    <property type="match status" value="1"/>
</dbReference>
<keyword evidence="6" id="KW-0560">Oxidoreductase</keyword>
<protein>
    <recommendedName>
        <fullName evidence="3">alcohol dehydrogenase</fullName>
        <ecNumber evidence="3">1.1.1.1</ecNumber>
    </recommendedName>
</protein>
<dbReference type="InterPro" id="IPR011032">
    <property type="entry name" value="GroES-like_sf"/>
</dbReference>
<dbReference type="Proteomes" id="UP000268321">
    <property type="component" value="Unassembled WGS sequence"/>
</dbReference>
<name>A0A4P9ZBA2_9ASCO</name>
<keyword evidence="7" id="KW-0520">NAD</keyword>
<evidence type="ECO:0000256" key="6">
    <source>
        <dbReference type="ARBA" id="ARBA00023002"/>
    </source>
</evidence>
<evidence type="ECO:0000313" key="10">
    <source>
        <dbReference type="EMBL" id="RKP30114.1"/>
    </source>
</evidence>
<dbReference type="EMBL" id="ML004466">
    <property type="protein sequence ID" value="RKP30114.1"/>
    <property type="molecule type" value="Genomic_DNA"/>
</dbReference>
<evidence type="ECO:0000259" key="9">
    <source>
        <dbReference type="Pfam" id="PF08240"/>
    </source>
</evidence>
<dbReference type="EC" id="1.1.1.1" evidence="3"/>
<dbReference type="InterPro" id="IPR036291">
    <property type="entry name" value="NAD(P)-bd_dom_sf"/>
</dbReference>
<keyword evidence="4" id="KW-0479">Metal-binding</keyword>
<reference evidence="11" key="1">
    <citation type="journal article" date="2018" name="Nat. Microbiol.">
        <title>Leveraging single-cell genomics to expand the fungal tree of life.</title>
        <authorList>
            <person name="Ahrendt S.R."/>
            <person name="Quandt C.A."/>
            <person name="Ciobanu D."/>
            <person name="Clum A."/>
            <person name="Salamov A."/>
            <person name="Andreopoulos B."/>
            <person name="Cheng J.F."/>
            <person name="Woyke T."/>
            <person name="Pelin A."/>
            <person name="Henrissat B."/>
            <person name="Reynolds N.K."/>
            <person name="Benny G.L."/>
            <person name="Smith M.E."/>
            <person name="James T.Y."/>
            <person name="Grigoriev I.V."/>
        </authorList>
    </citation>
    <scope>NUCLEOTIDE SEQUENCE [LARGE SCALE GENOMIC DNA]</scope>
    <source>
        <strain evidence="11">Baker2002</strain>
    </source>
</reference>
<evidence type="ECO:0000259" key="8">
    <source>
        <dbReference type="Pfam" id="PF00107"/>
    </source>
</evidence>
<accession>A0A4P9ZBA2</accession>
<comment type="similarity">
    <text evidence="2">Belongs to the zinc-containing alcohol dehydrogenase family.</text>
</comment>
<dbReference type="InterPro" id="IPR013149">
    <property type="entry name" value="ADH-like_C"/>
</dbReference>
<evidence type="ECO:0000256" key="1">
    <source>
        <dbReference type="ARBA" id="ARBA00001947"/>
    </source>
</evidence>
<dbReference type="SUPFAM" id="SSF51735">
    <property type="entry name" value="NAD(P)-binding Rossmann-fold domains"/>
    <property type="match status" value="1"/>
</dbReference>
<proteinExistence type="inferred from homology"/>
<dbReference type="SUPFAM" id="SSF50129">
    <property type="entry name" value="GroES-like"/>
    <property type="match status" value="1"/>
</dbReference>
<dbReference type="GO" id="GO:0004022">
    <property type="term" value="F:alcohol dehydrogenase (NAD+) activity"/>
    <property type="evidence" value="ECO:0007669"/>
    <property type="project" value="UniProtKB-EC"/>
</dbReference>
<dbReference type="CDD" id="cd08297">
    <property type="entry name" value="CAD3"/>
    <property type="match status" value="1"/>
</dbReference>
<evidence type="ECO:0000256" key="4">
    <source>
        <dbReference type="ARBA" id="ARBA00022723"/>
    </source>
</evidence>
<dbReference type="GO" id="GO:0046872">
    <property type="term" value="F:metal ion binding"/>
    <property type="evidence" value="ECO:0007669"/>
    <property type="project" value="UniProtKB-KW"/>
</dbReference>
<organism evidence="10 11">
    <name type="scientific">Metschnikowia bicuspidata</name>
    <dbReference type="NCBI Taxonomy" id="27322"/>
    <lineage>
        <taxon>Eukaryota</taxon>
        <taxon>Fungi</taxon>
        <taxon>Dikarya</taxon>
        <taxon>Ascomycota</taxon>
        <taxon>Saccharomycotina</taxon>
        <taxon>Pichiomycetes</taxon>
        <taxon>Metschnikowiaceae</taxon>
        <taxon>Metschnikowia</taxon>
    </lineage>
</organism>
<dbReference type="Pfam" id="PF00107">
    <property type="entry name" value="ADH_zinc_N"/>
    <property type="match status" value="1"/>
</dbReference>